<comment type="cofactor">
    <cofactor evidence="1">
        <name>pyridoxal 5'-phosphate</name>
        <dbReference type="ChEBI" id="CHEBI:597326"/>
    </cofactor>
</comment>
<evidence type="ECO:0000313" key="7">
    <source>
        <dbReference type="Proteomes" id="UP000468735"/>
    </source>
</evidence>
<comment type="caution">
    <text evidence="6">The sequence shown here is derived from an EMBL/GenBank/DDBJ whole genome shotgun (WGS) entry which is preliminary data.</text>
</comment>
<dbReference type="SUPFAM" id="SSF53383">
    <property type="entry name" value="PLP-dependent transferases"/>
    <property type="match status" value="1"/>
</dbReference>
<keyword evidence="6" id="KW-0808">Transferase</keyword>
<feature type="active site" description="Proton acceptor" evidence="2">
    <location>
        <position position="209"/>
    </location>
</feature>
<dbReference type="RefSeq" id="WP_151558083.1">
    <property type="nucleotide sequence ID" value="NZ_WBMT01000002.1"/>
</dbReference>
<dbReference type="InterPro" id="IPR015422">
    <property type="entry name" value="PyrdxlP-dep_Trfase_small"/>
</dbReference>
<dbReference type="CDD" id="cd00616">
    <property type="entry name" value="AHBA_syn"/>
    <property type="match status" value="1"/>
</dbReference>
<evidence type="ECO:0000256" key="5">
    <source>
        <dbReference type="SAM" id="MobiDB-lite"/>
    </source>
</evidence>
<dbReference type="Gene3D" id="3.90.1150.10">
    <property type="entry name" value="Aspartate Aminotransferase, domain 1"/>
    <property type="match status" value="1"/>
</dbReference>
<evidence type="ECO:0000256" key="4">
    <source>
        <dbReference type="RuleBase" id="RU004508"/>
    </source>
</evidence>
<organism evidence="6 7">
    <name type="scientific">Actinomadura rudentiformis</name>
    <dbReference type="NCBI Taxonomy" id="359158"/>
    <lineage>
        <taxon>Bacteria</taxon>
        <taxon>Bacillati</taxon>
        <taxon>Actinomycetota</taxon>
        <taxon>Actinomycetes</taxon>
        <taxon>Streptosporangiales</taxon>
        <taxon>Thermomonosporaceae</taxon>
        <taxon>Actinomadura</taxon>
    </lineage>
</organism>
<dbReference type="GO" id="GO:0030170">
    <property type="term" value="F:pyridoxal phosphate binding"/>
    <property type="evidence" value="ECO:0007669"/>
    <property type="project" value="TreeGrafter"/>
</dbReference>
<dbReference type="PIRSF" id="PIRSF000390">
    <property type="entry name" value="PLP_StrS"/>
    <property type="match status" value="1"/>
</dbReference>
<keyword evidence="3 4" id="KW-0663">Pyridoxal phosphate</keyword>
<evidence type="ECO:0000256" key="1">
    <source>
        <dbReference type="ARBA" id="ARBA00001933"/>
    </source>
</evidence>
<dbReference type="GO" id="GO:0008483">
    <property type="term" value="F:transaminase activity"/>
    <property type="evidence" value="ECO:0007669"/>
    <property type="project" value="UniProtKB-KW"/>
</dbReference>
<keyword evidence="6" id="KW-0032">Aminotransferase</keyword>
<evidence type="ECO:0000256" key="3">
    <source>
        <dbReference type="PIRSR" id="PIRSR000390-2"/>
    </source>
</evidence>
<dbReference type="PANTHER" id="PTHR30244:SF34">
    <property type="entry name" value="DTDP-4-AMINO-4,6-DIDEOXYGALACTOSE TRANSAMINASE"/>
    <property type="match status" value="1"/>
</dbReference>
<dbReference type="InterPro" id="IPR015424">
    <property type="entry name" value="PyrdxlP-dep_Trfase"/>
</dbReference>
<gene>
    <name evidence="6" type="ORF">F8566_03815</name>
</gene>
<dbReference type="OrthoDB" id="9804264at2"/>
<name>A0A6H9ZAM7_9ACTN</name>
<dbReference type="Proteomes" id="UP000468735">
    <property type="component" value="Unassembled WGS sequence"/>
</dbReference>
<dbReference type="EMBL" id="WBMT01000002">
    <property type="protein sequence ID" value="KAB2351392.1"/>
    <property type="molecule type" value="Genomic_DNA"/>
</dbReference>
<feature type="compositionally biased region" description="Low complexity" evidence="5">
    <location>
        <begin position="1"/>
        <end position="22"/>
    </location>
</feature>
<dbReference type="PANTHER" id="PTHR30244">
    <property type="entry name" value="TRANSAMINASE"/>
    <property type="match status" value="1"/>
</dbReference>
<dbReference type="InterPro" id="IPR015421">
    <property type="entry name" value="PyrdxlP-dep_Trfase_major"/>
</dbReference>
<reference evidence="6 7" key="1">
    <citation type="submission" date="2019-09" db="EMBL/GenBank/DDBJ databases">
        <title>Actinomadura physcomitrii sp. nov., a novel actinomycete isolated from moss [Physcomitrium sphaericum (Ludw) Fuernr].</title>
        <authorList>
            <person name="Zhuang X."/>
            <person name="Liu C."/>
        </authorList>
    </citation>
    <scope>NUCLEOTIDE SEQUENCE [LARGE SCALE GENOMIC DNA]</scope>
    <source>
        <strain evidence="6 7">HMC1</strain>
    </source>
</reference>
<dbReference type="AlphaFoldDB" id="A0A6H9ZAM7"/>
<evidence type="ECO:0000256" key="2">
    <source>
        <dbReference type="PIRSR" id="PIRSR000390-1"/>
    </source>
</evidence>
<dbReference type="Pfam" id="PF01041">
    <property type="entry name" value="DegT_DnrJ_EryC1"/>
    <property type="match status" value="1"/>
</dbReference>
<dbReference type="GO" id="GO:0000271">
    <property type="term" value="P:polysaccharide biosynthetic process"/>
    <property type="evidence" value="ECO:0007669"/>
    <property type="project" value="TreeGrafter"/>
</dbReference>
<feature type="region of interest" description="Disordered" evidence="5">
    <location>
        <begin position="1"/>
        <end position="24"/>
    </location>
</feature>
<protein>
    <submittedName>
        <fullName evidence="6">DegT/DnrJ/EryC1/StrS aminotransferase family protein</fullName>
    </submittedName>
</protein>
<feature type="modified residue" description="N6-(pyridoxal phosphate)lysine" evidence="3">
    <location>
        <position position="209"/>
    </location>
</feature>
<dbReference type="InterPro" id="IPR000653">
    <property type="entry name" value="DegT/StrS_aminotransferase"/>
</dbReference>
<comment type="similarity">
    <text evidence="4">Belongs to the DegT/DnrJ/EryC1 family.</text>
</comment>
<accession>A0A6H9ZAM7</accession>
<sequence>MTTDSPAAPNSPGGSATGSAAADKPEQATIPFAIPTVASEVPDAVAKVLGSGWITTGPQTGAFEQDFADHLGAAHVVAVASCTAALELCLRAMNLPPGSAVLTPSLTFCGAINAILHAGHRPVLVDIDEDTLVPSPHTVAAAAARHAPAAMITQNQGGYPVDVAALTEAAGLDRTRVIEDAAHGPGAARDGVPVGAHSFAACFSFYATKNMPIGEGGAVATSDQELADRIRSMRLHGMSKDSWRRYLPGGSWRYDVKNVGLKANMTDVQAVIGRAQLAALPGWQRERGELVARYDAALAGLPNLTLPQRDLDGVQHAWHLYQVRVPDRDAIIAELETAGVGTSVHFIPASHMTAYQSILGPEECAAVPVTDRVADELLSLPLYPGLSAAAQERVITAITEALRSRG</sequence>
<dbReference type="Gene3D" id="3.40.640.10">
    <property type="entry name" value="Type I PLP-dependent aspartate aminotransferase-like (Major domain)"/>
    <property type="match status" value="1"/>
</dbReference>
<keyword evidence="7" id="KW-1185">Reference proteome</keyword>
<proteinExistence type="inferred from homology"/>
<evidence type="ECO:0000313" key="6">
    <source>
        <dbReference type="EMBL" id="KAB2351392.1"/>
    </source>
</evidence>